<dbReference type="PROSITE" id="PS00028">
    <property type="entry name" value="ZINC_FINGER_C2H2_1"/>
    <property type="match status" value="2"/>
</dbReference>
<keyword evidence="4 10" id="KW-0863">Zinc-finger</keyword>
<feature type="compositionally biased region" description="Low complexity" evidence="11">
    <location>
        <begin position="660"/>
        <end position="669"/>
    </location>
</feature>
<dbReference type="InterPro" id="IPR013087">
    <property type="entry name" value="Znf_C2H2_type"/>
</dbReference>
<dbReference type="PANTHER" id="PTHR19818:SF139">
    <property type="entry name" value="PAIR-RULE PROTEIN ODD-PAIRED"/>
    <property type="match status" value="1"/>
</dbReference>
<dbReference type="GO" id="GO:0045944">
    <property type="term" value="P:positive regulation of transcription by RNA polymerase II"/>
    <property type="evidence" value="ECO:0007669"/>
    <property type="project" value="UniProtKB-ARBA"/>
</dbReference>
<dbReference type="PANTHER" id="PTHR19818">
    <property type="entry name" value="ZINC FINGER PROTEIN ZIC AND GLI"/>
    <property type="match status" value="1"/>
</dbReference>
<dbReference type="GO" id="GO:0008270">
    <property type="term" value="F:zinc ion binding"/>
    <property type="evidence" value="ECO:0007669"/>
    <property type="project" value="UniProtKB-KW"/>
</dbReference>
<sequence length="669" mass="73217">MFTSTPSLAGTKRDVGNVTEHCQTTGSALPGEHQAGAVGHVDPQTLCCTSCCPDPSPRDAADGSRPSKRRKGSATEPVTISSDQQFPDICFEQFCQDCGELDAASCTSPCPVPCPGDDGCDGDDACWDPNCDQTPQCADECVDPECKKLTCPNDPCFCQKCGVQPCPLGDVNSECHQAHTAPTATGTIYCFDNAPCHFQEGRHLGNIGLDAYEGYPCFSQNHSATTDLRDRTAQPSSLSTPVLSPSNYTSLESAFSSQSSPAPGQTSAAPHCFLNIPDDHCHIGHSCCHGPSRACADFSTAPQENFDIWKLSLGHDNAFGGANPYSNLNFGLHTSQPSTMSLDQALSSNTTPLDHSMQTQMFDFNNSSWMLPDAQQFNMLQNPVSGHVNKLDYLASAVQADAMNLISPISSATPGFSFPTTSDIPSDSSSANVCKWQLGPNMICHQVFDTAEALHKHVKSAHVDHCTRCFCQWQGCESSEKDFKQRSKLSRHLLGHAGYRPYACSFKGCNKTFATNQAKDNHERTHTGDRPYVCDRCGYTTTTHTQLQTHISALHLNQKPHKCRFCDFTCADSSNLSKHERTHQTLRPYRCPHPACTFKPDCRWENLKRHLRRSGHCPELLQEGSQEYKDYREGVRREIDDWHRRNEGGTGIVGSRRRGGSVAVSVKSG</sequence>
<feature type="domain" description="C2H2-type" evidence="12">
    <location>
        <begin position="474"/>
        <end position="501"/>
    </location>
</feature>
<dbReference type="OrthoDB" id="3437960at2759"/>
<evidence type="ECO:0000259" key="12">
    <source>
        <dbReference type="PROSITE" id="PS50157"/>
    </source>
</evidence>
<dbReference type="RefSeq" id="XP_033386950.1">
    <property type="nucleotide sequence ID" value="XM_033524222.1"/>
</dbReference>
<dbReference type="GO" id="GO:0000978">
    <property type="term" value="F:RNA polymerase II cis-regulatory region sequence-specific DNA binding"/>
    <property type="evidence" value="ECO:0007669"/>
    <property type="project" value="TreeGrafter"/>
</dbReference>
<dbReference type="InterPro" id="IPR036236">
    <property type="entry name" value="Znf_C2H2_sf"/>
</dbReference>
<reference evidence="13" key="1">
    <citation type="journal article" date="2020" name="Stud. Mycol.">
        <title>101 Dothideomycetes genomes: a test case for predicting lifestyles and emergence of pathogens.</title>
        <authorList>
            <person name="Haridas S."/>
            <person name="Albert R."/>
            <person name="Binder M."/>
            <person name="Bloem J."/>
            <person name="Labutti K."/>
            <person name="Salamov A."/>
            <person name="Andreopoulos B."/>
            <person name="Baker S."/>
            <person name="Barry K."/>
            <person name="Bills G."/>
            <person name="Bluhm B."/>
            <person name="Cannon C."/>
            <person name="Castanera R."/>
            <person name="Culley D."/>
            <person name="Daum C."/>
            <person name="Ezra D."/>
            <person name="Gonzalez J."/>
            <person name="Henrissat B."/>
            <person name="Kuo A."/>
            <person name="Liang C."/>
            <person name="Lipzen A."/>
            <person name="Lutzoni F."/>
            <person name="Magnuson J."/>
            <person name="Mondo S."/>
            <person name="Nolan M."/>
            <person name="Ohm R."/>
            <person name="Pangilinan J."/>
            <person name="Park H.-J."/>
            <person name="Ramirez L."/>
            <person name="Alfaro M."/>
            <person name="Sun H."/>
            <person name="Tritt A."/>
            <person name="Yoshinaga Y."/>
            <person name="Zwiers L.-H."/>
            <person name="Turgeon B."/>
            <person name="Goodwin S."/>
            <person name="Spatafora J."/>
            <person name="Crous P."/>
            <person name="Grigoriev I."/>
        </authorList>
    </citation>
    <scope>NUCLEOTIDE SEQUENCE</scope>
    <source>
        <strain evidence="13">CBS 175.79</strain>
    </source>
</reference>
<dbReference type="GO" id="GO:0005634">
    <property type="term" value="C:nucleus"/>
    <property type="evidence" value="ECO:0007669"/>
    <property type="project" value="UniProtKB-SubCell"/>
</dbReference>
<evidence type="ECO:0000256" key="5">
    <source>
        <dbReference type="ARBA" id="ARBA00022833"/>
    </source>
</evidence>
<evidence type="ECO:0000256" key="1">
    <source>
        <dbReference type="ARBA" id="ARBA00004123"/>
    </source>
</evidence>
<dbReference type="SUPFAM" id="SSF57667">
    <property type="entry name" value="beta-beta-alpha zinc fingers"/>
    <property type="match status" value="2"/>
</dbReference>
<accession>A0A6A5Y121</accession>
<dbReference type="PROSITE" id="PS50157">
    <property type="entry name" value="ZINC_FINGER_C2H2_2"/>
    <property type="match status" value="4"/>
</dbReference>
<gene>
    <name evidence="13" type="ORF">BU24DRAFT_363839</name>
</gene>
<organism evidence="13 14">
    <name type="scientific">Aaosphaeria arxii CBS 175.79</name>
    <dbReference type="NCBI Taxonomy" id="1450172"/>
    <lineage>
        <taxon>Eukaryota</taxon>
        <taxon>Fungi</taxon>
        <taxon>Dikarya</taxon>
        <taxon>Ascomycota</taxon>
        <taxon>Pezizomycotina</taxon>
        <taxon>Dothideomycetes</taxon>
        <taxon>Pleosporomycetidae</taxon>
        <taxon>Pleosporales</taxon>
        <taxon>Pleosporales incertae sedis</taxon>
        <taxon>Aaosphaeria</taxon>
    </lineage>
</organism>
<dbReference type="Proteomes" id="UP000799778">
    <property type="component" value="Unassembled WGS sequence"/>
</dbReference>
<feature type="region of interest" description="Disordered" evidence="11">
    <location>
        <begin position="55"/>
        <end position="79"/>
    </location>
</feature>
<comment type="subcellular location">
    <subcellularLocation>
        <location evidence="1">Nucleus</location>
    </subcellularLocation>
</comment>
<dbReference type="Gene3D" id="3.30.160.60">
    <property type="entry name" value="Classic Zinc Finger"/>
    <property type="match status" value="4"/>
</dbReference>
<keyword evidence="2" id="KW-0479">Metal-binding</keyword>
<evidence type="ECO:0000256" key="11">
    <source>
        <dbReference type="SAM" id="MobiDB-lite"/>
    </source>
</evidence>
<dbReference type="SMART" id="SM00355">
    <property type="entry name" value="ZnF_C2H2"/>
    <property type="match status" value="6"/>
</dbReference>
<feature type="region of interest" description="Disordered" evidence="11">
    <location>
        <begin position="647"/>
        <end position="669"/>
    </location>
</feature>
<evidence type="ECO:0000256" key="10">
    <source>
        <dbReference type="PROSITE-ProRule" id="PRU00042"/>
    </source>
</evidence>
<feature type="domain" description="C2H2-type" evidence="12">
    <location>
        <begin position="532"/>
        <end position="560"/>
    </location>
</feature>
<proteinExistence type="predicted"/>
<evidence type="ECO:0000256" key="3">
    <source>
        <dbReference type="ARBA" id="ARBA00022737"/>
    </source>
</evidence>
<evidence type="ECO:0000256" key="4">
    <source>
        <dbReference type="ARBA" id="ARBA00022771"/>
    </source>
</evidence>
<dbReference type="GeneID" id="54281619"/>
<evidence type="ECO:0000256" key="9">
    <source>
        <dbReference type="ARBA" id="ARBA00023242"/>
    </source>
</evidence>
<keyword evidence="8" id="KW-0804">Transcription</keyword>
<keyword evidence="7" id="KW-0238">DNA-binding</keyword>
<feature type="domain" description="C2H2-type" evidence="12">
    <location>
        <begin position="561"/>
        <end position="588"/>
    </location>
</feature>
<dbReference type="FunFam" id="3.30.160.60:FF:000125">
    <property type="entry name" value="Putative zinc finger protein 143"/>
    <property type="match status" value="1"/>
</dbReference>
<name>A0A6A5Y121_9PLEO</name>
<dbReference type="AlphaFoldDB" id="A0A6A5Y121"/>
<keyword evidence="6" id="KW-0805">Transcription regulation</keyword>
<evidence type="ECO:0000256" key="7">
    <source>
        <dbReference type="ARBA" id="ARBA00023125"/>
    </source>
</evidence>
<evidence type="ECO:0000256" key="6">
    <source>
        <dbReference type="ARBA" id="ARBA00023015"/>
    </source>
</evidence>
<evidence type="ECO:0000313" key="14">
    <source>
        <dbReference type="Proteomes" id="UP000799778"/>
    </source>
</evidence>
<feature type="domain" description="C2H2-type" evidence="12">
    <location>
        <begin position="502"/>
        <end position="531"/>
    </location>
</feature>
<dbReference type="InterPro" id="IPR050329">
    <property type="entry name" value="GLI_C2H2-zinc-finger"/>
</dbReference>
<keyword evidence="3" id="KW-0677">Repeat</keyword>
<evidence type="ECO:0000256" key="8">
    <source>
        <dbReference type="ARBA" id="ARBA00023163"/>
    </source>
</evidence>
<dbReference type="GO" id="GO:0000981">
    <property type="term" value="F:DNA-binding transcription factor activity, RNA polymerase II-specific"/>
    <property type="evidence" value="ECO:0007669"/>
    <property type="project" value="UniProtKB-ARBA"/>
</dbReference>
<evidence type="ECO:0000256" key="2">
    <source>
        <dbReference type="ARBA" id="ARBA00022723"/>
    </source>
</evidence>
<dbReference type="FunFam" id="3.30.160.60:FF:000325">
    <property type="entry name" value="ZFP90 zinc finger protein"/>
    <property type="match status" value="1"/>
</dbReference>
<keyword evidence="9" id="KW-0539">Nucleus</keyword>
<keyword evidence="5" id="KW-0862">Zinc</keyword>
<keyword evidence="14" id="KW-1185">Reference proteome</keyword>
<dbReference type="FunFam" id="3.30.160.60:FF:000446">
    <property type="entry name" value="Zinc finger protein"/>
    <property type="match status" value="1"/>
</dbReference>
<dbReference type="EMBL" id="ML978067">
    <property type="protein sequence ID" value="KAF2018611.1"/>
    <property type="molecule type" value="Genomic_DNA"/>
</dbReference>
<evidence type="ECO:0000313" key="13">
    <source>
        <dbReference type="EMBL" id="KAF2018611.1"/>
    </source>
</evidence>
<protein>
    <recommendedName>
        <fullName evidence="12">C2H2-type domain-containing protein</fullName>
    </recommendedName>
</protein>